<feature type="chain" id="PRO_5043923480" description="Polygalacturonase" evidence="10">
    <location>
        <begin position="24"/>
        <end position="278"/>
    </location>
</feature>
<dbReference type="Pfam" id="PF00295">
    <property type="entry name" value="Glyco_hydro_28"/>
    <property type="match status" value="1"/>
</dbReference>
<comment type="subcellular location">
    <subcellularLocation>
        <location evidence="1">Secreted</location>
        <location evidence="1">Cell wall</location>
    </subcellularLocation>
</comment>
<keyword evidence="4" id="KW-0964">Secreted</keyword>
<evidence type="ECO:0008006" key="13">
    <source>
        <dbReference type="Google" id="ProtNLM"/>
    </source>
</evidence>
<evidence type="ECO:0000256" key="10">
    <source>
        <dbReference type="SAM" id="SignalP"/>
    </source>
</evidence>
<feature type="active site" evidence="8">
    <location>
        <position position="228"/>
    </location>
</feature>
<dbReference type="SMART" id="SM00710">
    <property type="entry name" value="PbH1"/>
    <property type="match status" value="4"/>
</dbReference>
<dbReference type="GO" id="GO:0005975">
    <property type="term" value="P:carbohydrate metabolic process"/>
    <property type="evidence" value="ECO:0007669"/>
    <property type="project" value="InterPro"/>
</dbReference>
<gene>
    <name evidence="11" type="ORF">RND81_09G059000</name>
</gene>
<evidence type="ECO:0000256" key="9">
    <source>
        <dbReference type="RuleBase" id="RU361169"/>
    </source>
</evidence>
<evidence type="ECO:0000256" key="7">
    <source>
        <dbReference type="ARBA" id="ARBA00023316"/>
    </source>
</evidence>
<keyword evidence="5 9" id="KW-0378">Hydrolase</keyword>
<keyword evidence="3" id="KW-0134">Cell wall</keyword>
<organism evidence="11 12">
    <name type="scientific">Saponaria officinalis</name>
    <name type="common">Common soapwort</name>
    <name type="synonym">Lychnis saponaria</name>
    <dbReference type="NCBI Taxonomy" id="3572"/>
    <lineage>
        <taxon>Eukaryota</taxon>
        <taxon>Viridiplantae</taxon>
        <taxon>Streptophyta</taxon>
        <taxon>Embryophyta</taxon>
        <taxon>Tracheophyta</taxon>
        <taxon>Spermatophyta</taxon>
        <taxon>Magnoliopsida</taxon>
        <taxon>eudicotyledons</taxon>
        <taxon>Gunneridae</taxon>
        <taxon>Pentapetalae</taxon>
        <taxon>Caryophyllales</taxon>
        <taxon>Caryophyllaceae</taxon>
        <taxon>Caryophylleae</taxon>
        <taxon>Saponaria</taxon>
    </lineage>
</organism>
<comment type="caution">
    <text evidence="11">The sequence shown here is derived from an EMBL/GenBank/DDBJ whole genome shotgun (WGS) entry which is preliminary data.</text>
</comment>
<dbReference type="AlphaFoldDB" id="A0AAW1II27"/>
<dbReference type="GO" id="GO:0071555">
    <property type="term" value="P:cell wall organization"/>
    <property type="evidence" value="ECO:0007669"/>
    <property type="project" value="UniProtKB-KW"/>
</dbReference>
<keyword evidence="7" id="KW-0961">Cell wall biogenesis/degradation</keyword>
<keyword evidence="10" id="KW-0732">Signal</keyword>
<evidence type="ECO:0000256" key="3">
    <source>
        <dbReference type="ARBA" id="ARBA00022512"/>
    </source>
</evidence>
<dbReference type="GO" id="GO:0004650">
    <property type="term" value="F:polygalacturonase activity"/>
    <property type="evidence" value="ECO:0007669"/>
    <property type="project" value="InterPro"/>
</dbReference>
<evidence type="ECO:0000256" key="5">
    <source>
        <dbReference type="ARBA" id="ARBA00022801"/>
    </source>
</evidence>
<keyword evidence="6 9" id="KW-0326">Glycosidase</keyword>
<dbReference type="Gene3D" id="2.160.20.10">
    <property type="entry name" value="Single-stranded right-handed beta-helix, Pectin lyase-like"/>
    <property type="match status" value="1"/>
</dbReference>
<name>A0AAW1II27_SAPOF</name>
<evidence type="ECO:0000256" key="2">
    <source>
        <dbReference type="ARBA" id="ARBA00008834"/>
    </source>
</evidence>
<dbReference type="SUPFAM" id="SSF51126">
    <property type="entry name" value="Pectin lyase-like"/>
    <property type="match status" value="1"/>
</dbReference>
<proteinExistence type="inferred from homology"/>
<reference evidence="11" key="1">
    <citation type="submission" date="2024-03" db="EMBL/GenBank/DDBJ databases">
        <title>WGS assembly of Saponaria officinalis var. Norfolk2.</title>
        <authorList>
            <person name="Jenkins J."/>
            <person name="Shu S."/>
            <person name="Grimwood J."/>
            <person name="Barry K."/>
            <person name="Goodstein D."/>
            <person name="Schmutz J."/>
            <person name="Leebens-Mack J."/>
            <person name="Osbourn A."/>
        </authorList>
    </citation>
    <scope>NUCLEOTIDE SEQUENCE [LARGE SCALE GENOMIC DNA]</scope>
    <source>
        <strain evidence="11">JIC</strain>
    </source>
</reference>
<dbReference type="EMBL" id="JBDFQZ010000009">
    <property type="protein sequence ID" value="KAK9689425.1"/>
    <property type="molecule type" value="Genomic_DNA"/>
</dbReference>
<dbReference type="Proteomes" id="UP001443914">
    <property type="component" value="Unassembled WGS sequence"/>
</dbReference>
<evidence type="ECO:0000313" key="11">
    <source>
        <dbReference type="EMBL" id="KAK9689425.1"/>
    </source>
</evidence>
<evidence type="ECO:0000256" key="1">
    <source>
        <dbReference type="ARBA" id="ARBA00004191"/>
    </source>
</evidence>
<evidence type="ECO:0000256" key="4">
    <source>
        <dbReference type="ARBA" id="ARBA00022525"/>
    </source>
</evidence>
<protein>
    <recommendedName>
        <fullName evidence="13">Polygalacturonase</fullName>
    </recommendedName>
</protein>
<dbReference type="InterPro" id="IPR012334">
    <property type="entry name" value="Pectin_lyas_fold"/>
</dbReference>
<dbReference type="PROSITE" id="PS00502">
    <property type="entry name" value="POLYGALACTURONASE"/>
    <property type="match status" value="1"/>
</dbReference>
<sequence>MIGSKFVFLLFLALCFCLGQSDTKVYNLKDYGAVEGGNVDTSQALLKAWNDACKWNGQSMLQISYGTYLVNPVTLQGPCIGQIKFMNSGTLKAPSGLRGDHWIDFRYIDRLTLLGGGQFDGQGPPTQAEPNLPTLLRFNFVTNSMVQNVKLINSQNTHFHLFGCNQTTINKITISSPGNSPNTDGIKIGNSNGISILNTNIASGDDCIAIIRGSKDIIVRGVVCGPGHGISIGSLGGSPNEVVEQVKVQHCQIFNAQNGLRIKTWATNMPGFCQQYCL</sequence>
<dbReference type="InterPro" id="IPR006626">
    <property type="entry name" value="PbH1"/>
</dbReference>
<dbReference type="PANTHER" id="PTHR31375">
    <property type="match status" value="1"/>
</dbReference>
<evidence type="ECO:0000256" key="8">
    <source>
        <dbReference type="PROSITE-ProRule" id="PRU10052"/>
    </source>
</evidence>
<evidence type="ECO:0000313" key="12">
    <source>
        <dbReference type="Proteomes" id="UP001443914"/>
    </source>
</evidence>
<accession>A0AAW1II27</accession>
<dbReference type="InterPro" id="IPR011050">
    <property type="entry name" value="Pectin_lyase_fold/virulence"/>
</dbReference>
<comment type="similarity">
    <text evidence="2 9">Belongs to the glycosyl hydrolase 28 family.</text>
</comment>
<feature type="signal peptide" evidence="10">
    <location>
        <begin position="1"/>
        <end position="23"/>
    </location>
</feature>
<evidence type="ECO:0000256" key="6">
    <source>
        <dbReference type="ARBA" id="ARBA00023295"/>
    </source>
</evidence>
<dbReference type="InterPro" id="IPR000743">
    <property type="entry name" value="Glyco_hydro_28"/>
</dbReference>
<keyword evidence="12" id="KW-1185">Reference proteome</keyword>